<feature type="compositionally biased region" description="Polar residues" evidence="1">
    <location>
        <begin position="69"/>
        <end position="78"/>
    </location>
</feature>
<protein>
    <submittedName>
        <fullName evidence="2">Uncharacterized protein</fullName>
    </submittedName>
</protein>
<name>A0ABR2WP35_9FUNG</name>
<evidence type="ECO:0000256" key="1">
    <source>
        <dbReference type="SAM" id="MobiDB-lite"/>
    </source>
</evidence>
<evidence type="ECO:0000313" key="3">
    <source>
        <dbReference type="Proteomes" id="UP001479436"/>
    </source>
</evidence>
<sequence>MIHQGAAEKGDIHRAERGFIDEIFIIRNTPLLNYLDIAMIEQTVRKNTIERKLSFSNRPSLERTVSYHYPSTSSNVSPQKMRRKKSNLPSFEEIIRTESTMRISLTPTVAL</sequence>
<evidence type="ECO:0000313" key="2">
    <source>
        <dbReference type="EMBL" id="KAK9763261.1"/>
    </source>
</evidence>
<feature type="region of interest" description="Disordered" evidence="1">
    <location>
        <begin position="66"/>
        <end position="89"/>
    </location>
</feature>
<gene>
    <name evidence="2" type="ORF">K7432_010226</name>
</gene>
<proteinExistence type="predicted"/>
<dbReference type="EMBL" id="JASJQH010000687">
    <property type="protein sequence ID" value="KAK9763261.1"/>
    <property type="molecule type" value="Genomic_DNA"/>
</dbReference>
<organism evidence="2 3">
    <name type="scientific">Basidiobolus ranarum</name>
    <dbReference type="NCBI Taxonomy" id="34480"/>
    <lineage>
        <taxon>Eukaryota</taxon>
        <taxon>Fungi</taxon>
        <taxon>Fungi incertae sedis</taxon>
        <taxon>Zoopagomycota</taxon>
        <taxon>Entomophthoromycotina</taxon>
        <taxon>Basidiobolomycetes</taxon>
        <taxon>Basidiobolales</taxon>
        <taxon>Basidiobolaceae</taxon>
        <taxon>Basidiobolus</taxon>
    </lineage>
</organism>
<keyword evidence="3" id="KW-1185">Reference proteome</keyword>
<accession>A0ABR2WP35</accession>
<dbReference type="Proteomes" id="UP001479436">
    <property type="component" value="Unassembled WGS sequence"/>
</dbReference>
<comment type="caution">
    <text evidence="2">The sequence shown here is derived from an EMBL/GenBank/DDBJ whole genome shotgun (WGS) entry which is preliminary data.</text>
</comment>
<reference evidence="2 3" key="1">
    <citation type="submission" date="2023-04" db="EMBL/GenBank/DDBJ databases">
        <title>Genome of Basidiobolus ranarum AG-B5.</title>
        <authorList>
            <person name="Stajich J.E."/>
            <person name="Carter-House D."/>
            <person name="Gryganskyi A."/>
        </authorList>
    </citation>
    <scope>NUCLEOTIDE SEQUENCE [LARGE SCALE GENOMIC DNA]</scope>
    <source>
        <strain evidence="2 3">AG-B5</strain>
    </source>
</reference>